<reference evidence="4" key="1">
    <citation type="submission" date="2009-12" db="EMBL/GenBank/DDBJ databases">
        <title>Complete sequence of Treponema primitia strain ZAS-2.</title>
        <authorList>
            <person name="Tetu S.G."/>
            <person name="Matson E."/>
            <person name="Ren Q."/>
            <person name="Seshadri R."/>
            <person name="Elbourne L."/>
            <person name="Hassan K.A."/>
            <person name="Durkin A."/>
            <person name="Radune D."/>
            <person name="Mohamoud Y."/>
            <person name="Shay R."/>
            <person name="Jin S."/>
            <person name="Zhang X."/>
            <person name="Lucey K."/>
            <person name="Ballor N.R."/>
            <person name="Ottesen E."/>
            <person name="Rosenthal R."/>
            <person name="Allen A."/>
            <person name="Leadbetter J.R."/>
            <person name="Paulsen I.T."/>
        </authorList>
    </citation>
    <scope>NUCLEOTIDE SEQUENCE [LARGE SCALE GENOMIC DNA]</scope>
    <source>
        <strain evidence="4">ATCC BAA-887 / DSM 12427 / ZAS-2</strain>
    </source>
</reference>
<dbReference type="Pfam" id="PF08308">
    <property type="entry name" value="PEGA"/>
    <property type="match status" value="1"/>
</dbReference>
<accession>F5YM20</accession>
<feature type="transmembrane region" description="Helical" evidence="1">
    <location>
        <begin position="462"/>
        <end position="483"/>
    </location>
</feature>
<dbReference type="EMBL" id="CP001843">
    <property type="protein sequence ID" value="AEF86869.1"/>
    <property type="molecule type" value="Genomic_DNA"/>
</dbReference>
<proteinExistence type="predicted"/>
<dbReference type="KEGG" id="tpi:TREPR_1767"/>
<dbReference type="eggNOG" id="ENOG5031CM5">
    <property type="taxonomic scope" value="Bacteria"/>
</dbReference>
<keyword evidence="4" id="KW-1185">Reference proteome</keyword>
<dbReference type="AlphaFoldDB" id="F5YM20"/>
<reference evidence="3 4" key="2">
    <citation type="journal article" date="2011" name="ISME J.">
        <title>RNA-seq reveals cooperative metabolic interactions between two termite-gut spirochete species in co-culture.</title>
        <authorList>
            <person name="Rosenthal A.Z."/>
            <person name="Matson E.G."/>
            <person name="Eldar A."/>
            <person name="Leadbetter J.R."/>
        </authorList>
    </citation>
    <scope>NUCLEOTIDE SEQUENCE [LARGE SCALE GENOMIC DNA]</scope>
    <source>
        <strain evidence="4">ATCC BAA-887 / DSM 12427 / ZAS-2</strain>
    </source>
</reference>
<keyword evidence="1" id="KW-1133">Transmembrane helix</keyword>
<keyword evidence="1" id="KW-0812">Transmembrane</keyword>
<keyword evidence="1" id="KW-0472">Membrane</keyword>
<organism evidence="3 4">
    <name type="scientific">Treponema primitia (strain ATCC BAA-887 / DSM 12427 / ZAS-2)</name>
    <dbReference type="NCBI Taxonomy" id="545694"/>
    <lineage>
        <taxon>Bacteria</taxon>
        <taxon>Pseudomonadati</taxon>
        <taxon>Spirochaetota</taxon>
        <taxon>Spirochaetia</taxon>
        <taxon>Spirochaetales</taxon>
        <taxon>Treponemataceae</taxon>
        <taxon>Treponema</taxon>
    </lineage>
</organism>
<feature type="domain" description="PEGA" evidence="2">
    <location>
        <begin position="267"/>
        <end position="334"/>
    </location>
</feature>
<evidence type="ECO:0000259" key="2">
    <source>
        <dbReference type="Pfam" id="PF08308"/>
    </source>
</evidence>
<evidence type="ECO:0000313" key="3">
    <source>
        <dbReference type="EMBL" id="AEF86869.1"/>
    </source>
</evidence>
<evidence type="ECO:0000313" key="4">
    <source>
        <dbReference type="Proteomes" id="UP000009223"/>
    </source>
</evidence>
<dbReference type="InterPro" id="IPR013229">
    <property type="entry name" value="PEGA"/>
</dbReference>
<dbReference type="HOGENOM" id="CLU_542832_0_0_12"/>
<dbReference type="STRING" id="545694.TREPR_1767"/>
<sequence length="502" mass="55647">MHRSEDIWSERKTKMINNLVRDSKFFAVFLFLFVLSVSAWSKGKVEEAVIDPLNPEWALCITALDVSALPPAQKILGELMVRNLAESLADLHHRIRVSEEFAYYKDVAWVRTLGDAGKKLSAKRTERDQLLYKGYPRWRYKNEIKTIDKSIVTLEEEYHQAEEALLEIAPAPSFILTSENTGGTFPTPPSAGGEYRFCVTQKADAFITGEIVEFHGRILLSIRMYTLYTRSFEYEDSFIFSTDDMAQIREELTGRLIAVISGGRSAAIAVKAQPEGAIILVKESFAGQGDTGVMEYPPGPTDVAVFADGYNGAQAMVDLAPGELTELQFSLQPVQETSFEIDLPGNERASIYQGSLYLGTSPLTVTAPLNQFEYIHAETPGGRTSSAIFRAGQTGDMVTLPLPTPQGKDPKPLGTARDRYYGAWTRFWIALPVAFMISGVSSTYENAYIVGKDPDVGNTYQILNAVSIGAWIGLGLITAESFYRIFRYTRTASKSVPALLKK</sequence>
<dbReference type="Proteomes" id="UP000009223">
    <property type="component" value="Chromosome"/>
</dbReference>
<protein>
    <recommendedName>
        <fullName evidence="2">PEGA domain-containing protein</fullName>
    </recommendedName>
</protein>
<name>F5YM20_TREPZ</name>
<evidence type="ECO:0000256" key="1">
    <source>
        <dbReference type="SAM" id="Phobius"/>
    </source>
</evidence>
<gene>
    <name evidence="3" type="ordered locus">TREPR_1767</name>
</gene>